<proteinExistence type="inferred from homology"/>
<dbReference type="EMBL" id="DXEN01000010">
    <property type="protein sequence ID" value="HIX85351.1"/>
    <property type="molecule type" value="Genomic_DNA"/>
</dbReference>
<dbReference type="AlphaFoldDB" id="A0A9D1XPM1"/>
<feature type="domain" description="STAS" evidence="3">
    <location>
        <begin position="3"/>
        <end position="101"/>
    </location>
</feature>
<evidence type="ECO:0000259" key="3">
    <source>
        <dbReference type="PROSITE" id="PS50801"/>
    </source>
</evidence>
<dbReference type="InterPro" id="IPR002645">
    <property type="entry name" value="STAS_dom"/>
</dbReference>
<dbReference type="Proteomes" id="UP000823847">
    <property type="component" value="Unassembled WGS sequence"/>
</dbReference>
<dbReference type="Gene3D" id="3.30.750.24">
    <property type="entry name" value="STAS domain"/>
    <property type="match status" value="1"/>
</dbReference>
<organism evidence="4 5">
    <name type="scientific">Candidatus Parabacteroides intestinigallinarum</name>
    <dbReference type="NCBI Taxonomy" id="2838722"/>
    <lineage>
        <taxon>Bacteria</taxon>
        <taxon>Pseudomonadati</taxon>
        <taxon>Bacteroidota</taxon>
        <taxon>Bacteroidia</taxon>
        <taxon>Bacteroidales</taxon>
        <taxon>Tannerellaceae</taxon>
        <taxon>Parabacteroides</taxon>
    </lineage>
</organism>
<dbReference type="NCBIfam" id="TIGR00377">
    <property type="entry name" value="ant_ant_sig"/>
    <property type="match status" value="1"/>
</dbReference>
<gene>
    <name evidence="4" type="ORF">H9848_01915</name>
</gene>
<name>A0A9D1XPM1_9BACT</name>
<evidence type="ECO:0000256" key="2">
    <source>
        <dbReference type="RuleBase" id="RU003749"/>
    </source>
</evidence>
<reference evidence="4" key="1">
    <citation type="journal article" date="2021" name="PeerJ">
        <title>Extensive microbial diversity within the chicken gut microbiome revealed by metagenomics and culture.</title>
        <authorList>
            <person name="Gilroy R."/>
            <person name="Ravi A."/>
            <person name="Getino M."/>
            <person name="Pursley I."/>
            <person name="Horton D.L."/>
            <person name="Alikhan N.F."/>
            <person name="Baker D."/>
            <person name="Gharbi K."/>
            <person name="Hall N."/>
            <person name="Watson M."/>
            <person name="Adriaenssens E.M."/>
            <person name="Foster-Nyarko E."/>
            <person name="Jarju S."/>
            <person name="Secka A."/>
            <person name="Antonio M."/>
            <person name="Oren A."/>
            <person name="Chaudhuri R.R."/>
            <person name="La Ragione R."/>
            <person name="Hildebrand F."/>
            <person name="Pallen M.J."/>
        </authorList>
    </citation>
    <scope>NUCLEOTIDE SEQUENCE</scope>
    <source>
        <strain evidence="4">ChiHecec2B26-12326</strain>
    </source>
</reference>
<dbReference type="InterPro" id="IPR036513">
    <property type="entry name" value="STAS_dom_sf"/>
</dbReference>
<accession>A0A9D1XPM1</accession>
<dbReference type="GO" id="GO:0043856">
    <property type="term" value="F:anti-sigma factor antagonist activity"/>
    <property type="evidence" value="ECO:0007669"/>
    <property type="project" value="InterPro"/>
</dbReference>
<dbReference type="CDD" id="cd07043">
    <property type="entry name" value="STAS_anti-anti-sigma_factors"/>
    <property type="match status" value="1"/>
</dbReference>
<dbReference type="PROSITE" id="PS50801">
    <property type="entry name" value="STAS"/>
    <property type="match status" value="1"/>
</dbReference>
<dbReference type="InterPro" id="IPR003658">
    <property type="entry name" value="Anti-sigma_ant"/>
</dbReference>
<dbReference type="Pfam" id="PF01740">
    <property type="entry name" value="STAS"/>
    <property type="match status" value="1"/>
</dbReference>
<dbReference type="SUPFAM" id="SSF52091">
    <property type="entry name" value="SpoIIaa-like"/>
    <property type="match status" value="1"/>
</dbReference>
<comment type="similarity">
    <text evidence="1 2">Belongs to the anti-sigma-factor antagonist family.</text>
</comment>
<evidence type="ECO:0000313" key="4">
    <source>
        <dbReference type="EMBL" id="HIX85351.1"/>
    </source>
</evidence>
<comment type="caution">
    <text evidence="4">The sequence shown here is derived from an EMBL/GenBank/DDBJ whole genome shotgun (WGS) entry which is preliminary data.</text>
</comment>
<protein>
    <recommendedName>
        <fullName evidence="2">Anti-sigma factor antagonist</fullName>
    </recommendedName>
</protein>
<dbReference type="PANTHER" id="PTHR33495">
    <property type="entry name" value="ANTI-SIGMA FACTOR ANTAGONIST TM_1081-RELATED-RELATED"/>
    <property type="match status" value="1"/>
</dbReference>
<evidence type="ECO:0000256" key="1">
    <source>
        <dbReference type="ARBA" id="ARBA00009013"/>
    </source>
</evidence>
<sequence>MENSFVKEKKESTLVVHMKGRLDSMNAAEFSRDILASLADVSTVILDFAELIYISSAGLRALLQIKKQMNQQNGEVIVKNLSGEITEVFTMTGFDQILKVE</sequence>
<evidence type="ECO:0000313" key="5">
    <source>
        <dbReference type="Proteomes" id="UP000823847"/>
    </source>
</evidence>
<reference evidence="4" key="2">
    <citation type="submission" date="2021-04" db="EMBL/GenBank/DDBJ databases">
        <authorList>
            <person name="Gilroy R."/>
        </authorList>
    </citation>
    <scope>NUCLEOTIDE SEQUENCE</scope>
    <source>
        <strain evidence="4">ChiHecec2B26-12326</strain>
    </source>
</reference>